<gene>
    <name evidence="1" type="ordered locus">LKI_07890</name>
</gene>
<sequence length="56" mass="6407">MNNIQKLADILNADAILLNIDTHEASYLNNEPADPNNRMINFLMANIKTLPIHQYQ</sequence>
<dbReference type="EMBL" id="CP001758">
    <property type="protein sequence ID" value="ADG41117.1"/>
    <property type="molecule type" value="Genomic_DNA"/>
</dbReference>
<dbReference type="Proteomes" id="UP000002362">
    <property type="component" value="Chromosome"/>
</dbReference>
<name>D5T4W5_LEUKI</name>
<dbReference type="KEGG" id="lki:LKI_07890"/>
<accession>D5T4W5</accession>
<evidence type="ECO:0000313" key="1">
    <source>
        <dbReference type="EMBL" id="ADG41117.1"/>
    </source>
</evidence>
<proteinExistence type="predicted"/>
<dbReference type="AlphaFoldDB" id="D5T4W5"/>
<protein>
    <submittedName>
        <fullName evidence="1">Uncharacterized protein</fullName>
    </submittedName>
</protein>
<dbReference type="PATRIC" id="fig|762051.18.peg.1587"/>
<dbReference type="HOGENOM" id="CLU_3008867_0_0_9"/>
<evidence type="ECO:0000313" key="2">
    <source>
        <dbReference type="Proteomes" id="UP000002362"/>
    </source>
</evidence>
<reference evidence="1 2" key="1">
    <citation type="journal article" date="2010" name="J. Bacteriol.">
        <title>Complete genome sequence analysis of Leuconostoc kimchii IMSNU 11154.</title>
        <authorList>
            <person name="Oh H.M."/>
            <person name="Cho Y.J."/>
            <person name="Kim B.K."/>
            <person name="Roe J.H."/>
            <person name="Kang S.O."/>
            <person name="Nahm B.H."/>
            <person name="Jeong G."/>
            <person name="Han H.U."/>
            <person name="Chun J."/>
        </authorList>
    </citation>
    <scope>NUCLEOTIDE SEQUENCE [LARGE SCALE GENOMIC DNA]</scope>
    <source>
        <strain evidence="2">IMSNU 11154 / KCTC 2386 / IH25</strain>
    </source>
</reference>
<dbReference type="STRING" id="762051.LKI_07890"/>
<dbReference type="RefSeq" id="WP_013103706.1">
    <property type="nucleotide sequence ID" value="NC_014136.1"/>
</dbReference>
<organism evidence="1 2">
    <name type="scientific">Leuconostoc kimchii (strain IMSNU 11154 / KCTC 2386 / IH25)</name>
    <dbReference type="NCBI Taxonomy" id="762051"/>
    <lineage>
        <taxon>Bacteria</taxon>
        <taxon>Bacillati</taxon>
        <taxon>Bacillota</taxon>
        <taxon>Bacilli</taxon>
        <taxon>Lactobacillales</taxon>
        <taxon>Lactobacillaceae</taxon>
        <taxon>Leuconostoc</taxon>
    </lineage>
</organism>